<dbReference type="EMBL" id="OW240912">
    <property type="protein sequence ID" value="CAH2224106.1"/>
    <property type="molecule type" value="Genomic_DNA"/>
</dbReference>
<protein>
    <submittedName>
        <fullName evidence="1">Uncharacterized protein</fullName>
    </submittedName>
</protein>
<keyword evidence="2" id="KW-1185">Reference proteome</keyword>
<evidence type="ECO:0000313" key="2">
    <source>
        <dbReference type="Proteomes" id="UP001295444"/>
    </source>
</evidence>
<name>A0AAD1R550_PELCU</name>
<reference evidence="1" key="1">
    <citation type="submission" date="2022-03" db="EMBL/GenBank/DDBJ databases">
        <authorList>
            <person name="Alioto T."/>
            <person name="Alioto T."/>
            <person name="Gomez Garrido J."/>
        </authorList>
    </citation>
    <scope>NUCLEOTIDE SEQUENCE</scope>
</reference>
<organism evidence="1 2">
    <name type="scientific">Pelobates cultripes</name>
    <name type="common">Western spadefoot toad</name>
    <dbReference type="NCBI Taxonomy" id="61616"/>
    <lineage>
        <taxon>Eukaryota</taxon>
        <taxon>Metazoa</taxon>
        <taxon>Chordata</taxon>
        <taxon>Craniata</taxon>
        <taxon>Vertebrata</taxon>
        <taxon>Euteleostomi</taxon>
        <taxon>Amphibia</taxon>
        <taxon>Batrachia</taxon>
        <taxon>Anura</taxon>
        <taxon>Pelobatoidea</taxon>
        <taxon>Pelobatidae</taxon>
        <taxon>Pelobates</taxon>
    </lineage>
</organism>
<proteinExistence type="predicted"/>
<dbReference type="AlphaFoldDB" id="A0AAD1R550"/>
<evidence type="ECO:0000313" key="1">
    <source>
        <dbReference type="EMBL" id="CAH2224106.1"/>
    </source>
</evidence>
<sequence length="107" mass="11826">MGSPLAQCPLGIPRPPTLGRWFVGEVCQLQVALRGYRALSPPLANAPSTIMSHQPLLLLNDADEHLHKTAMYDQLDAKDSDSRMIQQWNLSDNLQSSECVLNRCGLV</sequence>
<accession>A0AAD1R550</accession>
<dbReference type="Proteomes" id="UP001295444">
    <property type="component" value="Chromosome 01"/>
</dbReference>
<gene>
    <name evidence="1" type="ORF">PECUL_23A008616</name>
</gene>